<organism evidence="1 2">
    <name type="scientific">Cytospora chrysosperma</name>
    <name type="common">Cytospora canker fungus</name>
    <name type="synonym">Sphaeria chrysosperma</name>
    <dbReference type="NCBI Taxonomy" id="252740"/>
    <lineage>
        <taxon>Eukaryota</taxon>
        <taxon>Fungi</taxon>
        <taxon>Dikarya</taxon>
        <taxon>Ascomycota</taxon>
        <taxon>Pezizomycotina</taxon>
        <taxon>Sordariomycetes</taxon>
        <taxon>Sordariomycetidae</taxon>
        <taxon>Diaporthales</taxon>
        <taxon>Cytosporaceae</taxon>
        <taxon>Cytospora</taxon>
    </lineage>
</organism>
<keyword evidence="2" id="KW-1185">Reference proteome</keyword>
<comment type="caution">
    <text evidence="1">The sequence shown here is derived from an EMBL/GenBank/DDBJ whole genome shotgun (WGS) entry which is preliminary data.</text>
</comment>
<accession>A0A423W147</accession>
<evidence type="ECO:0000313" key="2">
    <source>
        <dbReference type="Proteomes" id="UP000284375"/>
    </source>
</evidence>
<protein>
    <submittedName>
        <fullName evidence="1">Uncharacterized protein</fullName>
    </submittedName>
</protein>
<proteinExistence type="predicted"/>
<dbReference type="AlphaFoldDB" id="A0A423W147"/>
<name>A0A423W147_CYTCH</name>
<reference evidence="1 2" key="1">
    <citation type="submission" date="2015-09" db="EMBL/GenBank/DDBJ databases">
        <title>Host preference determinants of Valsa canker pathogens revealed by comparative genomics.</title>
        <authorList>
            <person name="Yin Z."/>
            <person name="Huang L."/>
        </authorList>
    </citation>
    <scope>NUCLEOTIDE SEQUENCE [LARGE SCALE GENOMIC DNA]</scope>
    <source>
        <strain evidence="1 2">YSFL</strain>
    </source>
</reference>
<dbReference type="EMBL" id="LJZO01000018">
    <property type="protein sequence ID" value="ROV96998.1"/>
    <property type="molecule type" value="Genomic_DNA"/>
</dbReference>
<dbReference type="Proteomes" id="UP000284375">
    <property type="component" value="Unassembled WGS sequence"/>
</dbReference>
<evidence type="ECO:0000313" key="1">
    <source>
        <dbReference type="EMBL" id="ROV96998.1"/>
    </source>
</evidence>
<gene>
    <name evidence="1" type="ORF">VSDG_04056</name>
</gene>
<sequence length="68" mass="7472">MSNRHVGFEEQHRIHYGLTDAPVFRQMVTETQEMVASSSAYPGQVSEARTGMITLDGAIANYRGGASR</sequence>